<reference evidence="2 3" key="1">
    <citation type="submission" date="2019-03" db="EMBL/GenBank/DDBJ databases">
        <title>First draft genome of Liparis tanakae, snailfish: a comprehensive survey of snailfish specific genes.</title>
        <authorList>
            <person name="Kim W."/>
            <person name="Song I."/>
            <person name="Jeong J.-H."/>
            <person name="Kim D."/>
            <person name="Kim S."/>
            <person name="Ryu S."/>
            <person name="Song J.Y."/>
            <person name="Lee S.K."/>
        </authorList>
    </citation>
    <scope>NUCLEOTIDE SEQUENCE [LARGE SCALE GENOMIC DNA]</scope>
    <source>
        <tissue evidence="2">Muscle</tissue>
    </source>
</reference>
<evidence type="ECO:0000313" key="2">
    <source>
        <dbReference type="EMBL" id="TNN29560.1"/>
    </source>
</evidence>
<organism evidence="2 3">
    <name type="scientific">Liparis tanakae</name>
    <name type="common">Tanaka's snailfish</name>
    <dbReference type="NCBI Taxonomy" id="230148"/>
    <lineage>
        <taxon>Eukaryota</taxon>
        <taxon>Metazoa</taxon>
        <taxon>Chordata</taxon>
        <taxon>Craniata</taxon>
        <taxon>Vertebrata</taxon>
        <taxon>Euteleostomi</taxon>
        <taxon>Actinopterygii</taxon>
        <taxon>Neopterygii</taxon>
        <taxon>Teleostei</taxon>
        <taxon>Neoteleostei</taxon>
        <taxon>Acanthomorphata</taxon>
        <taxon>Eupercaria</taxon>
        <taxon>Perciformes</taxon>
        <taxon>Cottioidei</taxon>
        <taxon>Cottales</taxon>
        <taxon>Liparidae</taxon>
        <taxon>Liparis</taxon>
    </lineage>
</organism>
<name>A0A4Z2ELW0_9TELE</name>
<dbReference type="Proteomes" id="UP000314294">
    <property type="component" value="Unassembled WGS sequence"/>
</dbReference>
<comment type="caution">
    <text evidence="2">The sequence shown here is derived from an EMBL/GenBank/DDBJ whole genome shotgun (WGS) entry which is preliminary data.</text>
</comment>
<dbReference type="AlphaFoldDB" id="A0A4Z2ELW0"/>
<gene>
    <name evidence="2" type="ORF">EYF80_060291</name>
</gene>
<keyword evidence="3" id="KW-1185">Reference proteome</keyword>
<dbReference type="EMBL" id="SRLO01005497">
    <property type="protein sequence ID" value="TNN29560.1"/>
    <property type="molecule type" value="Genomic_DNA"/>
</dbReference>
<evidence type="ECO:0000313" key="3">
    <source>
        <dbReference type="Proteomes" id="UP000314294"/>
    </source>
</evidence>
<feature type="region of interest" description="Disordered" evidence="1">
    <location>
        <begin position="212"/>
        <end position="232"/>
    </location>
</feature>
<evidence type="ECO:0000256" key="1">
    <source>
        <dbReference type="SAM" id="MobiDB-lite"/>
    </source>
</evidence>
<protein>
    <submittedName>
        <fullName evidence="2">Uncharacterized protein</fullName>
    </submittedName>
</protein>
<proteinExistence type="predicted"/>
<sequence>MTERPMPLCFRVSWLTLGSWGGDTVRTRRRRVLLDQEAQGPGLTSCRILRSSPRILRAGSDLSGRGLIHSLMADITPLSMNVSFRSCLGERVRSKTPSASREESRWAPGFYFEGLTSAASFILLIMALTTSSASLMKVPPSRSSWLKPCRRTKDTLVFVTTSETLVKLGGGGTHRELLFLLVAGLAEDVGDHLPGGREVKGQEQNTAVVSRVFSSRERRRRTHSSSSPDSLSLPNSAFSSFFSPPAFVRSSSSSLPLSEPSSRSLAARLSSGPGAASLSERSPSDTARILLAAGRTVIPRGSGSVKGAAGGGGAYLVSPPFFLLPTSSSSSLSDCITAFHLPPPPPSASSFCFSSSSSSSESICAVLRFTGVSVSESLSASERRPGGAAALCSSVSESLSALCSSSFSSTSELLPRRLAGDDCPSSSSSFSSSSS</sequence>
<accession>A0A4Z2ELW0</accession>